<accession>A0A0C9YTK8</accession>
<name>A0A0C9YTK8_9AGAM</name>
<feature type="region of interest" description="Disordered" evidence="1">
    <location>
        <begin position="78"/>
        <end position="97"/>
    </location>
</feature>
<organism evidence="2 3">
    <name type="scientific">Pisolithus microcarpus 441</name>
    <dbReference type="NCBI Taxonomy" id="765257"/>
    <lineage>
        <taxon>Eukaryota</taxon>
        <taxon>Fungi</taxon>
        <taxon>Dikarya</taxon>
        <taxon>Basidiomycota</taxon>
        <taxon>Agaricomycotina</taxon>
        <taxon>Agaricomycetes</taxon>
        <taxon>Agaricomycetidae</taxon>
        <taxon>Boletales</taxon>
        <taxon>Sclerodermatineae</taxon>
        <taxon>Pisolithaceae</taxon>
        <taxon>Pisolithus</taxon>
    </lineage>
</organism>
<dbReference type="EMBL" id="KN833693">
    <property type="protein sequence ID" value="KIK28305.1"/>
    <property type="molecule type" value="Genomic_DNA"/>
</dbReference>
<reference evidence="3" key="2">
    <citation type="submission" date="2015-01" db="EMBL/GenBank/DDBJ databases">
        <title>Evolutionary Origins and Diversification of the Mycorrhizal Mutualists.</title>
        <authorList>
            <consortium name="DOE Joint Genome Institute"/>
            <consortium name="Mycorrhizal Genomics Consortium"/>
            <person name="Kohler A."/>
            <person name="Kuo A."/>
            <person name="Nagy L.G."/>
            <person name="Floudas D."/>
            <person name="Copeland A."/>
            <person name="Barry K.W."/>
            <person name="Cichocki N."/>
            <person name="Veneault-Fourrey C."/>
            <person name="LaButti K."/>
            <person name="Lindquist E.A."/>
            <person name="Lipzen A."/>
            <person name="Lundell T."/>
            <person name="Morin E."/>
            <person name="Murat C."/>
            <person name="Riley R."/>
            <person name="Ohm R."/>
            <person name="Sun H."/>
            <person name="Tunlid A."/>
            <person name="Henrissat B."/>
            <person name="Grigoriev I.V."/>
            <person name="Hibbett D.S."/>
            <person name="Martin F."/>
        </authorList>
    </citation>
    <scope>NUCLEOTIDE SEQUENCE [LARGE SCALE GENOMIC DNA]</scope>
    <source>
        <strain evidence="3">441</strain>
    </source>
</reference>
<dbReference type="AlphaFoldDB" id="A0A0C9YTK8"/>
<proteinExistence type="predicted"/>
<keyword evidence="3" id="KW-1185">Reference proteome</keyword>
<evidence type="ECO:0000313" key="2">
    <source>
        <dbReference type="EMBL" id="KIK28305.1"/>
    </source>
</evidence>
<evidence type="ECO:0000256" key="1">
    <source>
        <dbReference type="SAM" id="MobiDB-lite"/>
    </source>
</evidence>
<evidence type="ECO:0000313" key="3">
    <source>
        <dbReference type="Proteomes" id="UP000054018"/>
    </source>
</evidence>
<reference evidence="2 3" key="1">
    <citation type="submission" date="2014-04" db="EMBL/GenBank/DDBJ databases">
        <authorList>
            <consortium name="DOE Joint Genome Institute"/>
            <person name="Kuo A."/>
            <person name="Kohler A."/>
            <person name="Costa M.D."/>
            <person name="Nagy L.G."/>
            <person name="Floudas D."/>
            <person name="Copeland A."/>
            <person name="Barry K.W."/>
            <person name="Cichocki N."/>
            <person name="Veneault-Fourrey C."/>
            <person name="LaButti K."/>
            <person name="Lindquist E.A."/>
            <person name="Lipzen A."/>
            <person name="Lundell T."/>
            <person name="Morin E."/>
            <person name="Murat C."/>
            <person name="Sun H."/>
            <person name="Tunlid A."/>
            <person name="Henrissat B."/>
            <person name="Grigoriev I.V."/>
            <person name="Hibbett D.S."/>
            <person name="Martin F."/>
            <person name="Nordberg H.P."/>
            <person name="Cantor M.N."/>
            <person name="Hua S.X."/>
        </authorList>
    </citation>
    <scope>NUCLEOTIDE SEQUENCE [LARGE SCALE GENOMIC DNA]</scope>
    <source>
        <strain evidence="2 3">441</strain>
    </source>
</reference>
<dbReference type="Proteomes" id="UP000054018">
    <property type="component" value="Unassembled WGS sequence"/>
</dbReference>
<gene>
    <name evidence="2" type="ORF">PISMIDRAFT_674006</name>
</gene>
<protein>
    <submittedName>
        <fullName evidence="2">Uncharacterized protein</fullName>
    </submittedName>
</protein>
<dbReference type="HOGENOM" id="CLU_2097793_0_0_1"/>
<sequence length="116" mass="12594">MATLLLINARDAGVNPGQNGFQILEPPPKNLDASVTQQWITPPGVVTGTRGTTTNTHQQHAQPSQVSKYIRAQTGLAQFSEPTTASDPECARSRSRGDTTYNSQVMCCLIDGHWEQ</sequence>